<protein>
    <recommendedName>
        <fullName evidence="2">Reverse transcriptase domain-containing protein</fullName>
    </recommendedName>
</protein>
<comment type="caution">
    <text evidence="1">The sequence shown here is derived from an EMBL/GenBank/DDBJ whole genome shotgun (WGS) entry which is preliminary data.</text>
</comment>
<evidence type="ECO:0008006" key="2">
    <source>
        <dbReference type="Google" id="ProtNLM"/>
    </source>
</evidence>
<dbReference type="EMBL" id="BKCJ011419162">
    <property type="protein sequence ID" value="GFD31954.1"/>
    <property type="molecule type" value="Genomic_DNA"/>
</dbReference>
<name>A0A699VJP4_TANCI</name>
<organism evidence="1">
    <name type="scientific">Tanacetum cinerariifolium</name>
    <name type="common">Dalmatian daisy</name>
    <name type="synonym">Chrysanthemum cinerariifolium</name>
    <dbReference type="NCBI Taxonomy" id="118510"/>
    <lineage>
        <taxon>Eukaryota</taxon>
        <taxon>Viridiplantae</taxon>
        <taxon>Streptophyta</taxon>
        <taxon>Embryophyta</taxon>
        <taxon>Tracheophyta</taxon>
        <taxon>Spermatophyta</taxon>
        <taxon>Magnoliopsida</taxon>
        <taxon>eudicotyledons</taxon>
        <taxon>Gunneridae</taxon>
        <taxon>Pentapetalae</taxon>
        <taxon>asterids</taxon>
        <taxon>campanulids</taxon>
        <taxon>Asterales</taxon>
        <taxon>Asteraceae</taxon>
        <taxon>Asteroideae</taxon>
        <taxon>Anthemideae</taxon>
        <taxon>Anthemidinae</taxon>
        <taxon>Tanacetum</taxon>
    </lineage>
</organism>
<evidence type="ECO:0000313" key="1">
    <source>
        <dbReference type="EMBL" id="GFD31954.1"/>
    </source>
</evidence>
<feature type="non-terminal residue" evidence="1">
    <location>
        <position position="1"/>
    </location>
</feature>
<accession>A0A699VJP4</accession>
<dbReference type="AlphaFoldDB" id="A0A699VJP4"/>
<reference evidence="1" key="1">
    <citation type="journal article" date="2019" name="Sci. Rep.">
        <title>Draft genome of Tanacetum cinerariifolium, the natural source of mosquito coil.</title>
        <authorList>
            <person name="Yamashiro T."/>
            <person name="Shiraishi A."/>
            <person name="Satake H."/>
            <person name="Nakayama K."/>
        </authorList>
    </citation>
    <scope>NUCLEOTIDE SEQUENCE</scope>
</reference>
<proteinExistence type="predicted"/>
<sequence>LKIYFLIAKIESLNDNPTPDRVLKSPSPFPIPVEDSDSFFEKFDTSLCYSDNSLPEFKTFSDHSKETSSGSTTTHADYSLPKYDSFIFEIEPD</sequence>
<gene>
    <name evidence="1" type="ORF">Tci_903923</name>
</gene>